<evidence type="ECO:0000313" key="3">
    <source>
        <dbReference type="Proteomes" id="UP000265566"/>
    </source>
</evidence>
<name>A0A396IID7_MEDTR</name>
<keyword evidence="2" id="KW-0548">Nucleotidyltransferase</keyword>
<sequence>MLICFPQVNFIAEQVTIPFEATEDKIIWQPSNNGDLSFEQAYEFKYGVGQNIKWAKDLWCLDIPPTKSLLVWRILHNKVPLEENLLSRGFQFPSWCSFYNILCESTFHLFFECSFAMHLWNWLLSIININMQFANCFDFLKILDRKWSPQCRTVLKACMFNIIYTILIRRNDVRFNNQSLHWKLALNMIIAQTGLAGNITTEVYRGDMQEFRIVKAFKVNIKPPQCPHHQRCDLDPSSDNLD</sequence>
<protein>
    <submittedName>
        <fullName evidence="2">Putative reverse transcriptase zinc-binding domain-containing protein</fullName>
    </submittedName>
</protein>
<keyword evidence="2" id="KW-0808">Transferase</keyword>
<accession>A0A396IID7</accession>
<dbReference type="Gramene" id="rna13180">
    <property type="protein sequence ID" value="RHN65352.1"/>
    <property type="gene ID" value="gene13180"/>
</dbReference>
<dbReference type="GO" id="GO:0003964">
    <property type="term" value="F:RNA-directed DNA polymerase activity"/>
    <property type="evidence" value="ECO:0007669"/>
    <property type="project" value="UniProtKB-KW"/>
</dbReference>
<dbReference type="AlphaFoldDB" id="A0A396IID7"/>
<feature type="domain" description="Reverse transcriptase zinc-binding" evidence="1">
    <location>
        <begin position="38"/>
        <end position="120"/>
    </location>
</feature>
<dbReference type="Proteomes" id="UP000265566">
    <property type="component" value="Chromosome 3"/>
</dbReference>
<proteinExistence type="predicted"/>
<keyword evidence="2" id="KW-0695">RNA-directed DNA polymerase</keyword>
<reference evidence="3" key="1">
    <citation type="journal article" date="2018" name="Nat. Plants">
        <title>Whole-genome landscape of Medicago truncatula symbiotic genes.</title>
        <authorList>
            <person name="Pecrix Y."/>
            <person name="Staton S.E."/>
            <person name="Sallet E."/>
            <person name="Lelandais-Briere C."/>
            <person name="Moreau S."/>
            <person name="Carrere S."/>
            <person name="Blein T."/>
            <person name="Jardinaud M.F."/>
            <person name="Latrasse D."/>
            <person name="Zouine M."/>
            <person name="Zahm M."/>
            <person name="Kreplak J."/>
            <person name="Mayjonade B."/>
            <person name="Satge C."/>
            <person name="Perez M."/>
            <person name="Cauet S."/>
            <person name="Marande W."/>
            <person name="Chantry-Darmon C."/>
            <person name="Lopez-Roques C."/>
            <person name="Bouchez O."/>
            <person name="Berard A."/>
            <person name="Debelle F."/>
            <person name="Munos S."/>
            <person name="Bendahmane A."/>
            <person name="Berges H."/>
            <person name="Niebel A."/>
            <person name="Buitink J."/>
            <person name="Frugier F."/>
            <person name="Benhamed M."/>
            <person name="Crespi M."/>
            <person name="Gouzy J."/>
            <person name="Gamas P."/>
        </authorList>
    </citation>
    <scope>NUCLEOTIDE SEQUENCE [LARGE SCALE GENOMIC DNA]</scope>
    <source>
        <strain evidence="3">cv. Jemalong A17</strain>
    </source>
</reference>
<evidence type="ECO:0000313" key="2">
    <source>
        <dbReference type="EMBL" id="RHN65352.1"/>
    </source>
</evidence>
<dbReference type="Pfam" id="PF13966">
    <property type="entry name" value="zf-RVT"/>
    <property type="match status" value="1"/>
</dbReference>
<dbReference type="EMBL" id="PSQE01000003">
    <property type="protein sequence ID" value="RHN65352.1"/>
    <property type="molecule type" value="Genomic_DNA"/>
</dbReference>
<organism evidence="2 3">
    <name type="scientific">Medicago truncatula</name>
    <name type="common">Barrel medic</name>
    <name type="synonym">Medicago tribuloides</name>
    <dbReference type="NCBI Taxonomy" id="3880"/>
    <lineage>
        <taxon>Eukaryota</taxon>
        <taxon>Viridiplantae</taxon>
        <taxon>Streptophyta</taxon>
        <taxon>Embryophyta</taxon>
        <taxon>Tracheophyta</taxon>
        <taxon>Spermatophyta</taxon>
        <taxon>Magnoliopsida</taxon>
        <taxon>eudicotyledons</taxon>
        <taxon>Gunneridae</taxon>
        <taxon>Pentapetalae</taxon>
        <taxon>rosids</taxon>
        <taxon>fabids</taxon>
        <taxon>Fabales</taxon>
        <taxon>Fabaceae</taxon>
        <taxon>Papilionoideae</taxon>
        <taxon>50 kb inversion clade</taxon>
        <taxon>NPAAA clade</taxon>
        <taxon>Hologalegina</taxon>
        <taxon>IRL clade</taxon>
        <taxon>Trifolieae</taxon>
        <taxon>Medicago</taxon>
    </lineage>
</organism>
<comment type="caution">
    <text evidence="2">The sequence shown here is derived from an EMBL/GenBank/DDBJ whole genome shotgun (WGS) entry which is preliminary data.</text>
</comment>
<dbReference type="InterPro" id="IPR026960">
    <property type="entry name" value="RVT-Znf"/>
</dbReference>
<gene>
    <name evidence="2" type="ORF">MtrunA17_Chr3g0078961</name>
</gene>
<evidence type="ECO:0000259" key="1">
    <source>
        <dbReference type="Pfam" id="PF13966"/>
    </source>
</evidence>